<evidence type="ECO:0000259" key="7">
    <source>
        <dbReference type="Pfam" id="PF01850"/>
    </source>
</evidence>
<evidence type="ECO:0000256" key="4">
    <source>
        <dbReference type="ARBA" id="ARBA00022801"/>
    </source>
</evidence>
<feature type="binding site" evidence="6">
    <location>
        <position position="6"/>
    </location>
    <ligand>
        <name>Mg(2+)</name>
        <dbReference type="ChEBI" id="CHEBI:18420"/>
    </ligand>
</feature>
<dbReference type="InterPro" id="IPR051749">
    <property type="entry name" value="PINc/VapC_TA_RNase"/>
</dbReference>
<comment type="caution">
    <text evidence="8">The sequence shown here is derived from an EMBL/GenBank/DDBJ whole genome shotgun (WGS) entry which is preliminary data.</text>
</comment>
<dbReference type="Pfam" id="PF01850">
    <property type="entry name" value="PIN"/>
    <property type="match status" value="1"/>
</dbReference>
<dbReference type="GO" id="GO:0004540">
    <property type="term" value="F:RNA nuclease activity"/>
    <property type="evidence" value="ECO:0007669"/>
    <property type="project" value="InterPro"/>
</dbReference>
<feature type="domain" description="PIN" evidence="7">
    <location>
        <begin position="3"/>
        <end position="125"/>
    </location>
</feature>
<gene>
    <name evidence="6" type="primary">vapC</name>
    <name evidence="8" type="ORF">D0Z08_14575</name>
</gene>
<evidence type="ECO:0000256" key="1">
    <source>
        <dbReference type="ARBA" id="ARBA00022649"/>
    </source>
</evidence>
<evidence type="ECO:0000256" key="3">
    <source>
        <dbReference type="ARBA" id="ARBA00022723"/>
    </source>
</evidence>
<dbReference type="HAMAP" id="MF_00265">
    <property type="entry name" value="VapC_Nob1"/>
    <property type="match status" value="1"/>
</dbReference>
<dbReference type="GO" id="GO:0090729">
    <property type="term" value="F:toxin activity"/>
    <property type="evidence" value="ECO:0007669"/>
    <property type="project" value="UniProtKB-KW"/>
</dbReference>
<dbReference type="Gene3D" id="3.40.50.1010">
    <property type="entry name" value="5'-nuclease"/>
    <property type="match status" value="1"/>
</dbReference>
<dbReference type="PANTHER" id="PTHR42740:SF1">
    <property type="entry name" value="RIBONUCLEASE VAPC3"/>
    <property type="match status" value="1"/>
</dbReference>
<keyword evidence="1 6" id="KW-1277">Toxin-antitoxin system</keyword>
<dbReference type="PANTHER" id="PTHR42740">
    <property type="entry name" value="RIBONUCLEASE VAPC3"/>
    <property type="match status" value="1"/>
</dbReference>
<comment type="similarity">
    <text evidence="6">Belongs to the PINc/VapC protein family.</text>
</comment>
<proteinExistence type="inferred from homology"/>
<evidence type="ECO:0000256" key="6">
    <source>
        <dbReference type="HAMAP-Rule" id="MF_00265"/>
    </source>
</evidence>
<keyword evidence="3 6" id="KW-0479">Metal-binding</keyword>
<dbReference type="InterPro" id="IPR022907">
    <property type="entry name" value="VapC_family"/>
</dbReference>
<dbReference type="GO" id="GO:0016787">
    <property type="term" value="F:hydrolase activity"/>
    <property type="evidence" value="ECO:0007669"/>
    <property type="project" value="UniProtKB-KW"/>
</dbReference>
<keyword evidence="6" id="KW-0800">Toxin</keyword>
<dbReference type="Proteomes" id="UP000283644">
    <property type="component" value="Unassembled WGS sequence"/>
</dbReference>
<evidence type="ECO:0000256" key="2">
    <source>
        <dbReference type="ARBA" id="ARBA00022722"/>
    </source>
</evidence>
<dbReference type="RefSeq" id="WP_118925957.1">
    <property type="nucleotide sequence ID" value="NZ_QXGH01000017.1"/>
</dbReference>
<reference evidence="8 9" key="1">
    <citation type="submission" date="2018-09" db="EMBL/GenBank/DDBJ databases">
        <title>Genome sequencing of Nocardioides immobilis CCTCC AB 2017083 for comparison to Nocardioides silvaticus.</title>
        <authorList>
            <person name="Li C."/>
            <person name="Wang G."/>
        </authorList>
    </citation>
    <scope>NUCLEOTIDE SEQUENCE [LARGE SCALE GENOMIC DNA]</scope>
    <source>
        <strain evidence="8 9">CCTCC AB 2017083</strain>
    </source>
</reference>
<keyword evidence="5 6" id="KW-0460">Magnesium</keyword>
<evidence type="ECO:0000313" key="8">
    <source>
        <dbReference type="EMBL" id="RHW26543.1"/>
    </source>
</evidence>
<name>A0A417Y1N3_9ACTN</name>
<dbReference type="AlphaFoldDB" id="A0A417Y1N3"/>
<feature type="binding site" evidence="6">
    <location>
        <position position="99"/>
    </location>
    <ligand>
        <name>Mg(2+)</name>
        <dbReference type="ChEBI" id="CHEBI:18420"/>
    </ligand>
</feature>
<evidence type="ECO:0000256" key="5">
    <source>
        <dbReference type="ARBA" id="ARBA00022842"/>
    </source>
</evidence>
<organism evidence="8 9">
    <name type="scientific">Nocardioides immobilis</name>
    <dbReference type="NCBI Taxonomy" id="2049295"/>
    <lineage>
        <taxon>Bacteria</taxon>
        <taxon>Bacillati</taxon>
        <taxon>Actinomycetota</taxon>
        <taxon>Actinomycetes</taxon>
        <taxon>Propionibacteriales</taxon>
        <taxon>Nocardioidaceae</taxon>
        <taxon>Nocardioides</taxon>
    </lineage>
</organism>
<dbReference type="InterPro" id="IPR029060">
    <property type="entry name" value="PIN-like_dom_sf"/>
</dbReference>
<evidence type="ECO:0000313" key="9">
    <source>
        <dbReference type="Proteomes" id="UP000283644"/>
    </source>
</evidence>
<accession>A0A417Y1N3</accession>
<dbReference type="EMBL" id="QXGH01000017">
    <property type="protein sequence ID" value="RHW26543.1"/>
    <property type="molecule type" value="Genomic_DNA"/>
</dbReference>
<dbReference type="InterPro" id="IPR002716">
    <property type="entry name" value="PIN_dom"/>
</dbReference>
<sequence length="135" mass="14552">MVILVDTSVWVDYMRGGDGPGHRALSRLKDTAIGSIATTPPISMELLAGPTDELGVRRVERVLESVPSLALEPVHDFDAAAAIFRAVRRSGRTPRSITDCLIAAVAIRHGVPLLHRDADFDAVAEVTELDSRSLL</sequence>
<dbReference type="EC" id="3.1.-.-" evidence="6"/>
<dbReference type="CDD" id="cd18756">
    <property type="entry name" value="PIN_MtVapC15-VapC11-like"/>
    <property type="match status" value="1"/>
</dbReference>
<keyword evidence="4 6" id="KW-0378">Hydrolase</keyword>
<keyword evidence="9" id="KW-1185">Reference proteome</keyword>
<dbReference type="OrthoDB" id="9811788at2"/>
<comment type="function">
    <text evidence="6">Toxic component of a toxin-antitoxin (TA) system. An RNase.</text>
</comment>
<dbReference type="SUPFAM" id="SSF88723">
    <property type="entry name" value="PIN domain-like"/>
    <property type="match status" value="1"/>
</dbReference>
<keyword evidence="2 6" id="KW-0540">Nuclease</keyword>
<comment type="cofactor">
    <cofactor evidence="6">
        <name>Mg(2+)</name>
        <dbReference type="ChEBI" id="CHEBI:18420"/>
    </cofactor>
</comment>
<dbReference type="GO" id="GO:0000287">
    <property type="term" value="F:magnesium ion binding"/>
    <property type="evidence" value="ECO:0007669"/>
    <property type="project" value="UniProtKB-UniRule"/>
</dbReference>
<protein>
    <recommendedName>
        <fullName evidence="6">Ribonuclease VapC</fullName>
        <shortName evidence="6">RNase VapC</shortName>
        <ecNumber evidence="6">3.1.-.-</ecNumber>
    </recommendedName>
    <alternativeName>
        <fullName evidence="6">Toxin VapC</fullName>
    </alternativeName>
</protein>